<feature type="domain" description="HTH merR-type" evidence="6">
    <location>
        <begin position="12"/>
        <end position="80"/>
    </location>
</feature>
<dbReference type="Proteomes" id="UP000763505">
    <property type="component" value="Unassembled WGS sequence"/>
</dbReference>
<keyword evidence="9" id="KW-1185">Reference proteome</keyword>
<reference evidence="8 9" key="1">
    <citation type="submission" date="2016-10" db="EMBL/GenBank/DDBJ databases">
        <authorList>
            <person name="Varghese N."/>
            <person name="Submissions S."/>
        </authorList>
    </citation>
    <scope>NUCLEOTIDE SEQUENCE [LARGE SCALE GENOMIC DNA]</scope>
    <source>
        <strain evidence="8 9">IBRC-M10081</strain>
    </source>
</reference>
<dbReference type="GO" id="GO:0003677">
    <property type="term" value="F:DNA binding"/>
    <property type="evidence" value="ECO:0007669"/>
    <property type="project" value="UniProtKB-KW"/>
</dbReference>
<proteinExistence type="predicted"/>
<dbReference type="SMART" id="SM00422">
    <property type="entry name" value="HTH_MERR"/>
    <property type="match status" value="1"/>
</dbReference>
<dbReference type="RefSeq" id="WP_091474469.1">
    <property type="nucleotide sequence ID" value="NZ_FOIT01000002.1"/>
</dbReference>
<gene>
    <name evidence="7" type="ORF">K8V35_04195</name>
    <name evidence="8" type="ORF">SAMN05192557_0988</name>
</gene>
<evidence type="ECO:0000256" key="3">
    <source>
        <dbReference type="ARBA" id="ARBA00023125"/>
    </source>
</evidence>
<keyword evidence="1" id="KW-0678">Repressor</keyword>
<evidence type="ECO:0000256" key="5">
    <source>
        <dbReference type="SAM" id="MobiDB-lite"/>
    </source>
</evidence>
<keyword evidence="2" id="KW-0805">Transcription regulation</keyword>
<sequence>MNNDKLRRSSPVFPISSAIRLTGLTARQIRYYEEKQLVLPARSEGGTRIFSMNDLDTLLDIKMYLEKGFKMERISELLRPRDESIDISQLQARGKTPVNRSDLSRFFK</sequence>
<dbReference type="Proteomes" id="UP000243605">
    <property type="component" value="Unassembled WGS sequence"/>
</dbReference>
<dbReference type="Pfam" id="PF13411">
    <property type="entry name" value="MerR_1"/>
    <property type="match status" value="1"/>
</dbReference>
<keyword evidence="4" id="KW-0804">Transcription</keyword>
<evidence type="ECO:0000259" key="6">
    <source>
        <dbReference type="PROSITE" id="PS50937"/>
    </source>
</evidence>
<evidence type="ECO:0000256" key="1">
    <source>
        <dbReference type="ARBA" id="ARBA00022491"/>
    </source>
</evidence>
<dbReference type="GO" id="GO:0003700">
    <property type="term" value="F:DNA-binding transcription factor activity"/>
    <property type="evidence" value="ECO:0007669"/>
    <property type="project" value="InterPro"/>
</dbReference>
<evidence type="ECO:0000313" key="9">
    <source>
        <dbReference type="Proteomes" id="UP000243605"/>
    </source>
</evidence>
<dbReference type="PANTHER" id="PTHR30204">
    <property type="entry name" value="REDOX-CYCLING DRUG-SENSING TRANSCRIPTIONAL ACTIVATOR SOXR"/>
    <property type="match status" value="1"/>
</dbReference>
<reference evidence="7" key="2">
    <citation type="journal article" date="2021" name="PeerJ">
        <title>Extensive microbial diversity within the chicken gut microbiome revealed by metagenomics and culture.</title>
        <authorList>
            <person name="Gilroy R."/>
            <person name="Ravi A."/>
            <person name="Getino M."/>
            <person name="Pursley I."/>
            <person name="Horton D.L."/>
            <person name="Alikhan N.F."/>
            <person name="Baker D."/>
            <person name="Gharbi K."/>
            <person name="Hall N."/>
            <person name="Watson M."/>
            <person name="Adriaenssens E.M."/>
            <person name="Foster-Nyarko E."/>
            <person name="Jarju S."/>
            <person name="Secka A."/>
            <person name="Antonio M."/>
            <person name="Oren A."/>
            <person name="Chaudhuri R.R."/>
            <person name="La Ragione R."/>
            <person name="Hildebrand F."/>
            <person name="Pallen M.J."/>
        </authorList>
    </citation>
    <scope>NUCLEOTIDE SEQUENCE</scope>
    <source>
        <strain evidence="7">6019</strain>
    </source>
</reference>
<dbReference type="InterPro" id="IPR000551">
    <property type="entry name" value="MerR-type_HTH_dom"/>
</dbReference>
<evidence type="ECO:0000313" key="8">
    <source>
        <dbReference type="EMBL" id="SEV95554.1"/>
    </source>
</evidence>
<keyword evidence="3" id="KW-0238">DNA-binding</keyword>
<feature type="region of interest" description="Disordered" evidence="5">
    <location>
        <begin position="88"/>
        <end position="108"/>
    </location>
</feature>
<dbReference type="Gene3D" id="1.10.1660.10">
    <property type="match status" value="1"/>
</dbReference>
<protein>
    <submittedName>
        <fullName evidence="7 8">MerR family transcriptional regulator</fullName>
    </submittedName>
</protein>
<dbReference type="AlphaFoldDB" id="A0A662Z2L4"/>
<dbReference type="PROSITE" id="PS50937">
    <property type="entry name" value="HTH_MERR_2"/>
    <property type="match status" value="1"/>
</dbReference>
<dbReference type="EMBL" id="DYYI01000043">
    <property type="protein sequence ID" value="HJE19532.1"/>
    <property type="molecule type" value="Genomic_DNA"/>
</dbReference>
<evidence type="ECO:0000256" key="2">
    <source>
        <dbReference type="ARBA" id="ARBA00023015"/>
    </source>
</evidence>
<evidence type="ECO:0000256" key="4">
    <source>
        <dbReference type="ARBA" id="ARBA00023163"/>
    </source>
</evidence>
<reference evidence="7" key="3">
    <citation type="submission" date="2021-09" db="EMBL/GenBank/DDBJ databases">
        <authorList>
            <person name="Gilroy R."/>
        </authorList>
    </citation>
    <scope>NUCLEOTIDE SEQUENCE</scope>
    <source>
        <strain evidence="7">6019</strain>
    </source>
</reference>
<dbReference type="EMBL" id="FOIT01000002">
    <property type="protein sequence ID" value="SEV95554.1"/>
    <property type="molecule type" value="Genomic_DNA"/>
</dbReference>
<dbReference type="OrthoDB" id="9806513at2"/>
<evidence type="ECO:0000313" key="7">
    <source>
        <dbReference type="EMBL" id="HJE19532.1"/>
    </source>
</evidence>
<dbReference type="InterPro" id="IPR047057">
    <property type="entry name" value="MerR_fam"/>
</dbReference>
<accession>A0A662Z2L4</accession>
<dbReference type="InterPro" id="IPR009061">
    <property type="entry name" value="DNA-bd_dom_put_sf"/>
</dbReference>
<dbReference type="CDD" id="cd01105">
    <property type="entry name" value="HTH_GlnR-like"/>
    <property type="match status" value="1"/>
</dbReference>
<name>A0A662Z2L4_9STAP</name>
<organism evidence="8 9">
    <name type="scientific">Aliicoccus persicus</name>
    <dbReference type="NCBI Taxonomy" id="930138"/>
    <lineage>
        <taxon>Bacteria</taxon>
        <taxon>Bacillati</taxon>
        <taxon>Bacillota</taxon>
        <taxon>Bacilli</taxon>
        <taxon>Bacillales</taxon>
        <taxon>Staphylococcaceae</taxon>
        <taxon>Aliicoccus</taxon>
    </lineage>
</organism>
<dbReference type="PANTHER" id="PTHR30204:SF65">
    <property type="entry name" value="HTH-TYPE TRANSCRIPTIONAL REGULATOR TNRA"/>
    <property type="match status" value="1"/>
</dbReference>
<dbReference type="SUPFAM" id="SSF46955">
    <property type="entry name" value="Putative DNA-binding domain"/>
    <property type="match status" value="1"/>
</dbReference>